<keyword evidence="3" id="KW-1185">Reference proteome</keyword>
<feature type="region of interest" description="Disordered" evidence="1">
    <location>
        <begin position="39"/>
        <end position="61"/>
    </location>
</feature>
<sequence length="149" mass="15939">MTHAPKSRRIKACPPPPQLFYPTRLKIPPAIKGTCARLPLHHHPPKASRATAAATPGHTPISVAPALPLALSCSAPSVRRRPRPTLDIGLARASVAGLAHLTRRPQDERPGRSVPWTFLRSSGRAAASLVARGPSNLFARLERRSSASP</sequence>
<reference evidence="2" key="1">
    <citation type="journal article" date="2020" name="Stud. Mycol.">
        <title>101 Dothideomycetes genomes: a test case for predicting lifestyles and emergence of pathogens.</title>
        <authorList>
            <person name="Haridas S."/>
            <person name="Albert R."/>
            <person name="Binder M."/>
            <person name="Bloem J."/>
            <person name="Labutti K."/>
            <person name="Salamov A."/>
            <person name="Andreopoulos B."/>
            <person name="Baker S."/>
            <person name="Barry K."/>
            <person name="Bills G."/>
            <person name="Bluhm B."/>
            <person name="Cannon C."/>
            <person name="Castanera R."/>
            <person name="Culley D."/>
            <person name="Daum C."/>
            <person name="Ezra D."/>
            <person name="Gonzalez J."/>
            <person name="Henrissat B."/>
            <person name="Kuo A."/>
            <person name="Liang C."/>
            <person name="Lipzen A."/>
            <person name="Lutzoni F."/>
            <person name="Magnuson J."/>
            <person name="Mondo S."/>
            <person name="Nolan M."/>
            <person name="Ohm R."/>
            <person name="Pangilinan J."/>
            <person name="Park H.-J."/>
            <person name="Ramirez L."/>
            <person name="Alfaro M."/>
            <person name="Sun H."/>
            <person name="Tritt A."/>
            <person name="Yoshinaga Y."/>
            <person name="Zwiers L.-H."/>
            <person name="Turgeon B."/>
            <person name="Goodwin S."/>
            <person name="Spatafora J."/>
            <person name="Crous P."/>
            <person name="Grigoriev I."/>
        </authorList>
    </citation>
    <scope>NUCLEOTIDE SEQUENCE</scope>
    <source>
        <strain evidence="2">CBS 262.69</strain>
    </source>
</reference>
<accession>A0A6G1HUH2</accession>
<evidence type="ECO:0000256" key="1">
    <source>
        <dbReference type="SAM" id="MobiDB-lite"/>
    </source>
</evidence>
<evidence type="ECO:0000313" key="2">
    <source>
        <dbReference type="EMBL" id="KAF2399713.1"/>
    </source>
</evidence>
<proteinExistence type="predicted"/>
<dbReference type="EMBL" id="ML996697">
    <property type="protein sequence ID" value="KAF2399713.1"/>
    <property type="molecule type" value="Genomic_DNA"/>
</dbReference>
<dbReference type="Proteomes" id="UP000799640">
    <property type="component" value="Unassembled WGS sequence"/>
</dbReference>
<evidence type="ECO:0000313" key="3">
    <source>
        <dbReference type="Proteomes" id="UP000799640"/>
    </source>
</evidence>
<organism evidence="2 3">
    <name type="scientific">Trichodelitschia bisporula</name>
    <dbReference type="NCBI Taxonomy" id="703511"/>
    <lineage>
        <taxon>Eukaryota</taxon>
        <taxon>Fungi</taxon>
        <taxon>Dikarya</taxon>
        <taxon>Ascomycota</taxon>
        <taxon>Pezizomycotina</taxon>
        <taxon>Dothideomycetes</taxon>
        <taxon>Dothideomycetes incertae sedis</taxon>
        <taxon>Phaeotrichales</taxon>
        <taxon>Phaeotrichaceae</taxon>
        <taxon>Trichodelitschia</taxon>
    </lineage>
</organism>
<gene>
    <name evidence="2" type="ORF">EJ06DRAFT_557477</name>
</gene>
<protein>
    <submittedName>
        <fullName evidence="2">Uncharacterized protein</fullName>
    </submittedName>
</protein>
<name>A0A6G1HUH2_9PEZI</name>
<dbReference type="AlphaFoldDB" id="A0A6G1HUH2"/>